<feature type="non-terminal residue" evidence="5">
    <location>
        <position position="353"/>
    </location>
</feature>
<evidence type="ECO:0000259" key="4">
    <source>
        <dbReference type="Pfam" id="PF01156"/>
    </source>
</evidence>
<proteinExistence type="inferred from homology"/>
<evidence type="ECO:0000256" key="3">
    <source>
        <dbReference type="ARBA" id="ARBA00023295"/>
    </source>
</evidence>
<gene>
    <name evidence="5" type="ORF">CSSPJE1EN1_LOCUS26222</name>
</gene>
<keyword evidence="6" id="KW-1185">Reference proteome</keyword>
<dbReference type="Proteomes" id="UP001497444">
    <property type="component" value="Unassembled WGS sequence"/>
</dbReference>
<dbReference type="SUPFAM" id="SSF53590">
    <property type="entry name" value="Nucleoside hydrolase"/>
    <property type="match status" value="1"/>
</dbReference>
<sequence length="353" mass="39334">MSKQELCWLDCDPGTDDAFAIVLAAYSERIKLIGISSVVGNQTIEKTTNNVLKVMNLAGLITQPTLSRNCIDLSQQLKLEDSMSHGGMACPVLKGCSRPLFRDAIIFDMIFGDSGLDTHSSIEFPKIPDTALDYFNNINSHPTHFTTLMFDYFKSFYPKKITIIAIGPLTNIALLLMNHPGVSDYIERIVLMGGAMGLGNTTPASEFNIFGDPHAATRVFNSNLEIFMVPLEITHTTLVTESVLDRIRTLKSNFSKIMIEFLLFFQSTVKEFSNMADPPLHDPCAVAFVIDSSMFEYKLIRVDVETNDTLSLGRIGRTICDVCDTSKKTKNVNVCLKINVDKFWSLMVEALEK</sequence>
<dbReference type="InterPro" id="IPR023186">
    <property type="entry name" value="IUNH"/>
</dbReference>
<name>A0ABP0V8X1_9BRYO</name>
<dbReference type="PANTHER" id="PTHR12304">
    <property type="entry name" value="INOSINE-URIDINE PREFERRING NUCLEOSIDE HYDROLASE"/>
    <property type="match status" value="1"/>
</dbReference>
<dbReference type="EMBL" id="CAXAQS010000254">
    <property type="protein sequence ID" value="CAK9250844.1"/>
    <property type="molecule type" value="Genomic_DNA"/>
</dbReference>
<comment type="similarity">
    <text evidence="1">Belongs to the IUNH family.</text>
</comment>
<accession>A0ABP0V8X1</accession>
<evidence type="ECO:0000313" key="5">
    <source>
        <dbReference type="EMBL" id="CAK9250844.1"/>
    </source>
</evidence>
<dbReference type="InterPro" id="IPR001910">
    <property type="entry name" value="Inosine/uridine_hydrolase_dom"/>
</dbReference>
<organism evidence="5 6">
    <name type="scientific">Sphagnum jensenii</name>
    <dbReference type="NCBI Taxonomy" id="128206"/>
    <lineage>
        <taxon>Eukaryota</taxon>
        <taxon>Viridiplantae</taxon>
        <taxon>Streptophyta</taxon>
        <taxon>Embryophyta</taxon>
        <taxon>Bryophyta</taxon>
        <taxon>Sphagnophytina</taxon>
        <taxon>Sphagnopsida</taxon>
        <taxon>Sphagnales</taxon>
        <taxon>Sphagnaceae</taxon>
        <taxon>Sphagnum</taxon>
    </lineage>
</organism>
<dbReference type="Pfam" id="PF01156">
    <property type="entry name" value="IU_nuc_hydro"/>
    <property type="match status" value="2"/>
</dbReference>
<dbReference type="PANTHER" id="PTHR12304:SF4">
    <property type="entry name" value="URIDINE NUCLEOSIDASE"/>
    <property type="match status" value="1"/>
</dbReference>
<dbReference type="CDD" id="cd02651">
    <property type="entry name" value="nuc_hydro_IU_UC_XIUA"/>
    <property type="match status" value="1"/>
</dbReference>
<comment type="caution">
    <text evidence="5">The sequence shown here is derived from an EMBL/GenBank/DDBJ whole genome shotgun (WGS) entry which is preliminary data.</text>
</comment>
<feature type="domain" description="Inosine/uridine-preferring nucleoside hydrolase" evidence="4">
    <location>
        <begin position="8"/>
        <end position="59"/>
    </location>
</feature>
<reference evidence="5" key="1">
    <citation type="submission" date="2024-02" db="EMBL/GenBank/DDBJ databases">
        <authorList>
            <consortium name="ELIXIR-Norway"/>
            <consortium name="Elixir Norway"/>
        </authorList>
    </citation>
    <scope>NUCLEOTIDE SEQUENCE</scope>
</reference>
<dbReference type="Gene3D" id="3.90.245.10">
    <property type="entry name" value="Ribonucleoside hydrolase-like"/>
    <property type="match status" value="1"/>
</dbReference>
<feature type="domain" description="Inosine/uridine-preferring nucleoside hydrolase" evidence="4">
    <location>
        <begin position="88"/>
        <end position="344"/>
    </location>
</feature>
<evidence type="ECO:0000256" key="1">
    <source>
        <dbReference type="ARBA" id="ARBA00009176"/>
    </source>
</evidence>
<dbReference type="InterPro" id="IPR036452">
    <property type="entry name" value="Ribo_hydro-like"/>
</dbReference>
<keyword evidence="3" id="KW-0326">Glycosidase</keyword>
<evidence type="ECO:0000313" key="6">
    <source>
        <dbReference type="Proteomes" id="UP001497444"/>
    </source>
</evidence>
<protein>
    <recommendedName>
        <fullName evidence="4">Inosine/uridine-preferring nucleoside hydrolase domain-containing protein</fullName>
    </recommendedName>
</protein>
<keyword evidence="2" id="KW-0378">Hydrolase</keyword>
<evidence type="ECO:0000256" key="2">
    <source>
        <dbReference type="ARBA" id="ARBA00022801"/>
    </source>
</evidence>